<name>A0ABV8U4D7_9ACTN</name>
<evidence type="ECO:0000313" key="10">
    <source>
        <dbReference type="EMBL" id="MFC4337687.1"/>
    </source>
</evidence>
<keyword evidence="2" id="KW-1003">Cell membrane</keyword>
<proteinExistence type="inferred from homology"/>
<dbReference type="InterPro" id="IPR050250">
    <property type="entry name" value="Macrolide_Exporter_MacB"/>
</dbReference>
<evidence type="ECO:0000259" key="9">
    <source>
        <dbReference type="Pfam" id="PF12704"/>
    </source>
</evidence>
<keyword evidence="4 7" id="KW-1133">Transmembrane helix</keyword>
<evidence type="ECO:0000256" key="3">
    <source>
        <dbReference type="ARBA" id="ARBA00022692"/>
    </source>
</evidence>
<accession>A0ABV8U4D7</accession>
<protein>
    <submittedName>
        <fullName evidence="10">ABC transporter permease</fullName>
    </submittedName>
</protein>
<feature type="transmembrane region" description="Helical" evidence="7">
    <location>
        <begin position="332"/>
        <end position="354"/>
    </location>
</feature>
<evidence type="ECO:0000313" key="11">
    <source>
        <dbReference type="Proteomes" id="UP001595823"/>
    </source>
</evidence>
<comment type="caution">
    <text evidence="10">The sequence shown here is derived from an EMBL/GenBank/DDBJ whole genome shotgun (WGS) entry which is preliminary data.</text>
</comment>
<dbReference type="PANTHER" id="PTHR30572">
    <property type="entry name" value="MEMBRANE COMPONENT OF TRANSPORTER-RELATED"/>
    <property type="match status" value="1"/>
</dbReference>
<evidence type="ECO:0000256" key="5">
    <source>
        <dbReference type="ARBA" id="ARBA00023136"/>
    </source>
</evidence>
<keyword evidence="3 7" id="KW-0812">Transmembrane</keyword>
<dbReference type="Pfam" id="PF02687">
    <property type="entry name" value="FtsX"/>
    <property type="match status" value="1"/>
</dbReference>
<reference evidence="11" key="1">
    <citation type="journal article" date="2019" name="Int. J. Syst. Evol. Microbiol.">
        <title>The Global Catalogue of Microorganisms (GCM) 10K type strain sequencing project: providing services to taxonomists for standard genome sequencing and annotation.</title>
        <authorList>
            <consortium name="The Broad Institute Genomics Platform"/>
            <consortium name="The Broad Institute Genome Sequencing Center for Infectious Disease"/>
            <person name="Wu L."/>
            <person name="Ma J."/>
        </authorList>
    </citation>
    <scope>NUCLEOTIDE SEQUENCE [LARGE SCALE GENOMIC DNA]</scope>
    <source>
        <strain evidence="11">IBRC-M 10908</strain>
    </source>
</reference>
<sequence length="402" mass="41151">MNTATPPRPKRMPAPDVIRTGAEGLYTRPLRAFLSAIGIAIGIAAVVAVVGISASSKAEVEQRLQSLGTNLLTAEPGTDLFGKPGVLPEDAAGMAKRHGFVDDAAAVGQAVGAKAYRSDKIPEQETNGLSVHGTDLNLLDVIGGRLRAGAWLNEATGSYPAVVLGHSAAERLGIGAVRPDTSVVIDGETYSVIGILDRNELAPELDGALLMGWDSAEEAFGLERNPSRLYVEADPDHVVDVRDILADAINPSDPVGTEVSRPSDALAAQEAADDALTAMLLGLGGVSLLVGGVGVANTMVISVLERRSEIGLRRALGATRGRVRLQFITESLLLSVLGGIGGAALGAGATAAFALAQGWPVTVPPWAIGAGLGATVVIGAFAGFYPAMRAARLPPTEALAAS</sequence>
<feature type="domain" description="ABC3 transporter permease C-terminal" evidence="8">
    <location>
        <begin position="284"/>
        <end position="395"/>
    </location>
</feature>
<evidence type="ECO:0000256" key="4">
    <source>
        <dbReference type="ARBA" id="ARBA00022989"/>
    </source>
</evidence>
<evidence type="ECO:0000256" key="2">
    <source>
        <dbReference type="ARBA" id="ARBA00022475"/>
    </source>
</evidence>
<feature type="transmembrane region" description="Helical" evidence="7">
    <location>
        <begin position="279"/>
        <end position="304"/>
    </location>
</feature>
<organism evidence="10 11">
    <name type="scientific">Salininema proteolyticum</name>
    <dbReference type="NCBI Taxonomy" id="1607685"/>
    <lineage>
        <taxon>Bacteria</taxon>
        <taxon>Bacillati</taxon>
        <taxon>Actinomycetota</taxon>
        <taxon>Actinomycetes</taxon>
        <taxon>Glycomycetales</taxon>
        <taxon>Glycomycetaceae</taxon>
        <taxon>Salininema</taxon>
    </lineage>
</organism>
<dbReference type="Proteomes" id="UP001595823">
    <property type="component" value="Unassembled WGS sequence"/>
</dbReference>
<gene>
    <name evidence="10" type="ORF">ACFPET_21060</name>
</gene>
<evidence type="ECO:0000256" key="1">
    <source>
        <dbReference type="ARBA" id="ARBA00004651"/>
    </source>
</evidence>
<dbReference type="RefSeq" id="WP_380624925.1">
    <property type="nucleotide sequence ID" value="NZ_JBHSDK010000058.1"/>
</dbReference>
<comment type="similarity">
    <text evidence="6">Belongs to the ABC-4 integral membrane protein family.</text>
</comment>
<dbReference type="InterPro" id="IPR003838">
    <property type="entry name" value="ABC3_permease_C"/>
</dbReference>
<dbReference type="InterPro" id="IPR025857">
    <property type="entry name" value="MacB_PCD"/>
</dbReference>
<evidence type="ECO:0000256" key="7">
    <source>
        <dbReference type="SAM" id="Phobius"/>
    </source>
</evidence>
<dbReference type="EMBL" id="JBHSDK010000058">
    <property type="protein sequence ID" value="MFC4337687.1"/>
    <property type="molecule type" value="Genomic_DNA"/>
</dbReference>
<feature type="transmembrane region" description="Helical" evidence="7">
    <location>
        <begin position="366"/>
        <end position="385"/>
    </location>
</feature>
<dbReference type="PANTHER" id="PTHR30572:SF4">
    <property type="entry name" value="ABC TRANSPORTER PERMEASE YTRF"/>
    <property type="match status" value="1"/>
</dbReference>
<comment type="subcellular location">
    <subcellularLocation>
        <location evidence="1">Cell membrane</location>
        <topology evidence="1">Multi-pass membrane protein</topology>
    </subcellularLocation>
</comment>
<feature type="domain" description="MacB-like periplasmic core" evidence="9">
    <location>
        <begin position="33"/>
        <end position="236"/>
    </location>
</feature>
<dbReference type="Pfam" id="PF12704">
    <property type="entry name" value="MacB_PCD"/>
    <property type="match status" value="1"/>
</dbReference>
<keyword evidence="5 7" id="KW-0472">Membrane</keyword>
<keyword evidence="11" id="KW-1185">Reference proteome</keyword>
<evidence type="ECO:0000259" key="8">
    <source>
        <dbReference type="Pfam" id="PF02687"/>
    </source>
</evidence>
<feature type="transmembrane region" description="Helical" evidence="7">
    <location>
        <begin position="32"/>
        <end position="54"/>
    </location>
</feature>
<evidence type="ECO:0000256" key="6">
    <source>
        <dbReference type="ARBA" id="ARBA00038076"/>
    </source>
</evidence>